<gene>
    <name evidence="3" type="ORF">LHJ74_33215</name>
</gene>
<dbReference type="PANTHER" id="PTHR42849:SF1">
    <property type="entry name" value="N-ACETYLNEURAMINATE LYASE"/>
    <property type="match status" value="1"/>
</dbReference>
<evidence type="ECO:0000313" key="4">
    <source>
        <dbReference type="Proteomes" id="UP001156389"/>
    </source>
</evidence>
<dbReference type="InterPro" id="IPR002220">
    <property type="entry name" value="DapA-like"/>
</dbReference>
<dbReference type="RefSeq" id="WP_260222074.1">
    <property type="nucleotide sequence ID" value="NZ_JAJAGO010000026.1"/>
</dbReference>
<reference evidence="3 4" key="1">
    <citation type="submission" date="2021-10" db="EMBL/GenBank/DDBJ databases">
        <title>Streptomyces gossypii sp. nov., isolated from soil collected from cotton field.</title>
        <authorList>
            <person name="Ge X."/>
            <person name="Chen X."/>
            <person name="Liu W."/>
        </authorList>
    </citation>
    <scope>NUCLEOTIDE SEQUENCE [LARGE SCALE GENOMIC DNA]</scope>
    <source>
        <strain evidence="3 4">N2-109</strain>
    </source>
</reference>
<comment type="similarity">
    <text evidence="2">Belongs to the DapA family.</text>
</comment>
<dbReference type="Pfam" id="PF00701">
    <property type="entry name" value="DHDPS"/>
    <property type="match status" value="1"/>
</dbReference>
<dbReference type="Proteomes" id="UP001156389">
    <property type="component" value="Unassembled WGS sequence"/>
</dbReference>
<dbReference type="Gene3D" id="3.20.20.70">
    <property type="entry name" value="Aldolase class I"/>
    <property type="match status" value="1"/>
</dbReference>
<dbReference type="InterPro" id="IPR013785">
    <property type="entry name" value="Aldolase_TIM"/>
</dbReference>
<keyword evidence="4" id="KW-1185">Reference proteome</keyword>
<dbReference type="SMART" id="SM01130">
    <property type="entry name" value="DHDPS"/>
    <property type="match status" value="1"/>
</dbReference>
<dbReference type="EMBL" id="JAJAGO010000026">
    <property type="protein sequence ID" value="MCT2594719.1"/>
    <property type="molecule type" value="Genomic_DNA"/>
</dbReference>
<dbReference type="PANTHER" id="PTHR42849">
    <property type="entry name" value="N-ACETYLNEURAMINATE LYASE"/>
    <property type="match status" value="1"/>
</dbReference>
<dbReference type="CDD" id="cd00408">
    <property type="entry name" value="DHDPS-like"/>
    <property type="match status" value="1"/>
</dbReference>
<organism evidence="3 4">
    <name type="scientific">Streptomyces gossypii</name>
    <dbReference type="NCBI Taxonomy" id="2883101"/>
    <lineage>
        <taxon>Bacteria</taxon>
        <taxon>Bacillati</taxon>
        <taxon>Actinomycetota</taxon>
        <taxon>Actinomycetes</taxon>
        <taxon>Kitasatosporales</taxon>
        <taxon>Streptomycetaceae</taxon>
        <taxon>Streptomyces</taxon>
    </lineage>
</organism>
<evidence type="ECO:0000256" key="1">
    <source>
        <dbReference type="ARBA" id="ARBA00023239"/>
    </source>
</evidence>
<name>A0ABT2K3H0_9ACTN</name>
<proteinExistence type="inferred from homology"/>
<protein>
    <submittedName>
        <fullName evidence="3">Dihydrodipicolinate synthase family protein</fullName>
    </submittedName>
</protein>
<sequence>MYTGTIVPLITPLDEDRRVAEKSVARLVDHIRHDVTALMPALTSGEGWRLTEQQWHDIVAHTVRHSHGLPVLAGIQLPDTASVIERARTAAGLGAAAVVVTTPFGASVTQEDILGHYRALRAATPVPVFLYNEEALSGNRIEYETLQRVCELPGIVGIKESSGDPAFTRRMAAAGTGIPVFEGWENLLAEATGVDGFIGPLANLEPALCNDMLADPTAARQQEINTVCERHGVFRDDWYRWVKKELRIRGVIDSDTICEEPS</sequence>
<evidence type="ECO:0000313" key="3">
    <source>
        <dbReference type="EMBL" id="MCT2594719.1"/>
    </source>
</evidence>
<evidence type="ECO:0000256" key="2">
    <source>
        <dbReference type="PIRNR" id="PIRNR001365"/>
    </source>
</evidence>
<dbReference type="PIRSF" id="PIRSF001365">
    <property type="entry name" value="DHDPS"/>
    <property type="match status" value="1"/>
</dbReference>
<keyword evidence="1 2" id="KW-0456">Lyase</keyword>
<dbReference type="PRINTS" id="PR00146">
    <property type="entry name" value="DHPICSNTHASE"/>
</dbReference>
<accession>A0ABT2K3H0</accession>
<dbReference type="SUPFAM" id="SSF51569">
    <property type="entry name" value="Aldolase"/>
    <property type="match status" value="1"/>
</dbReference>
<comment type="caution">
    <text evidence="3">The sequence shown here is derived from an EMBL/GenBank/DDBJ whole genome shotgun (WGS) entry which is preliminary data.</text>
</comment>